<sequence length="474" mass="54260">MALPDIEGLYFYNTASQKKELFSPRHNPVRLYTCGPTVYDHAHIGNFRTYIFEDILKRALLFFGYSVTHVMNITDVEDKTIAGATKKNMPLQDYTQTYSDAFFEDLNTLNIAKADFYPYATHFIPHMIQAIEKLLNQGVAYIGQDKSVYFSLHRFPNYGKLSNLDLNSLRCCARVSADEYDKENPSDFVLWKTYNPDRDGTIYWDSPFGKGRPGWHLECSVMAMEILGDSLDIHAGGVDNIFPHHENEIAQSESLSGKPFVRYWLHSEHLLIDGKKMSKSLGNFFTLRDLLNQGFTGQEVRYMLMQSHYRTQLNFTEEALLSCRYALRRLKDFVSRLEDVDLSGESPLPKTLTSVDQFLKVFSRALANDLNISIGFAALFDFVHEINSLIDREPFSKADSLYSLDTLKKVDKVLGVLPLRTMAMIPETVMELVRERENARKAKNWAMADTLRDEILAAGFIIEDNKSGPRVKPL</sequence>
<dbReference type="OrthoDB" id="9815130at2"/>
<dbReference type="InterPro" id="IPR024909">
    <property type="entry name" value="Cys-tRNA/MSH_ligase"/>
</dbReference>
<dbReference type="PANTHER" id="PTHR10890:SF3">
    <property type="entry name" value="CYSTEINE--TRNA LIGASE, CYTOPLASMIC"/>
    <property type="match status" value="1"/>
</dbReference>
<dbReference type="Pfam" id="PF09190">
    <property type="entry name" value="DALR_2"/>
    <property type="match status" value="1"/>
</dbReference>
<comment type="similarity">
    <text evidence="2 13">Belongs to the class-I aminoacyl-tRNA synthetase family.</text>
</comment>
<feature type="short sequence motif" description="'HIGH' region" evidence="13">
    <location>
        <begin position="36"/>
        <end position="46"/>
    </location>
</feature>
<reference evidence="16" key="1">
    <citation type="submission" date="2017-11" db="EMBL/GenBank/DDBJ databases">
        <authorList>
            <person name="Seth-Smith MB H."/>
        </authorList>
    </citation>
    <scope>NUCLEOTIDE SEQUENCE [LARGE SCALE GENOMIC DNA]</scope>
</reference>
<comment type="subunit">
    <text evidence="3 13">Monomer.</text>
</comment>
<evidence type="ECO:0000256" key="11">
    <source>
        <dbReference type="ARBA" id="ARBA00023146"/>
    </source>
</evidence>
<dbReference type="Gene3D" id="1.20.120.1910">
    <property type="entry name" value="Cysteine-tRNA ligase, C-terminal anti-codon recognition domain"/>
    <property type="match status" value="1"/>
</dbReference>
<comment type="subcellular location">
    <subcellularLocation>
        <location evidence="1 13">Cytoplasm</location>
    </subcellularLocation>
</comment>
<evidence type="ECO:0000259" key="14">
    <source>
        <dbReference type="SMART" id="SM00840"/>
    </source>
</evidence>
<gene>
    <name evidence="13 15" type="primary">cysS</name>
    <name evidence="15" type="ORF">C10C_0903</name>
</gene>
<dbReference type="InterPro" id="IPR032678">
    <property type="entry name" value="tRNA-synt_1_cat_dom"/>
</dbReference>
<dbReference type="InterPro" id="IPR015803">
    <property type="entry name" value="Cys-tRNA-ligase"/>
</dbReference>
<evidence type="ECO:0000313" key="15">
    <source>
        <dbReference type="EMBL" id="SPN74040.1"/>
    </source>
</evidence>
<dbReference type="Proteomes" id="UP000244926">
    <property type="component" value="Chromosome I"/>
</dbReference>
<evidence type="ECO:0000256" key="13">
    <source>
        <dbReference type="HAMAP-Rule" id="MF_00041"/>
    </source>
</evidence>
<accession>A0A2R8FC94</accession>
<dbReference type="InterPro" id="IPR009080">
    <property type="entry name" value="tRNAsynth_Ia_anticodon-bd"/>
</dbReference>
<dbReference type="SUPFAM" id="SSF52374">
    <property type="entry name" value="Nucleotidylyl transferase"/>
    <property type="match status" value="1"/>
</dbReference>
<evidence type="ECO:0000256" key="8">
    <source>
        <dbReference type="ARBA" id="ARBA00022833"/>
    </source>
</evidence>
<keyword evidence="7 13" id="KW-0547">Nucleotide-binding</keyword>
<dbReference type="Gene3D" id="3.40.50.620">
    <property type="entry name" value="HUPs"/>
    <property type="match status" value="1"/>
</dbReference>
<keyword evidence="4 13" id="KW-0963">Cytoplasm</keyword>
<dbReference type="InterPro" id="IPR015273">
    <property type="entry name" value="Cys-tRNA-synt_Ia_DALR"/>
</dbReference>
<dbReference type="AlphaFoldDB" id="A0A2R8FC94"/>
<feature type="short sequence motif" description="'KMSKS' region" evidence="13">
    <location>
        <begin position="276"/>
        <end position="280"/>
    </location>
</feature>
<dbReference type="EMBL" id="LT993738">
    <property type="protein sequence ID" value="SPN74040.1"/>
    <property type="molecule type" value="Genomic_DNA"/>
</dbReference>
<dbReference type="EC" id="6.1.1.16" evidence="13"/>
<dbReference type="GO" id="GO:0008270">
    <property type="term" value="F:zinc ion binding"/>
    <property type="evidence" value="ECO:0007669"/>
    <property type="project" value="UniProtKB-UniRule"/>
</dbReference>
<keyword evidence="8 13" id="KW-0862">Zinc</keyword>
<evidence type="ECO:0000256" key="3">
    <source>
        <dbReference type="ARBA" id="ARBA00011245"/>
    </source>
</evidence>
<dbReference type="RefSeq" id="WP_108896975.1">
    <property type="nucleotide sequence ID" value="NZ_LT993738.1"/>
</dbReference>
<feature type="domain" description="Cysteinyl-tRNA synthetase class Ia DALR" evidence="14">
    <location>
        <begin position="361"/>
        <end position="425"/>
    </location>
</feature>
<evidence type="ECO:0000313" key="16">
    <source>
        <dbReference type="Proteomes" id="UP000244926"/>
    </source>
</evidence>
<dbReference type="Pfam" id="PF23493">
    <property type="entry name" value="CysS_C"/>
    <property type="match status" value="1"/>
</dbReference>
<dbReference type="InterPro" id="IPR014729">
    <property type="entry name" value="Rossmann-like_a/b/a_fold"/>
</dbReference>
<dbReference type="Pfam" id="PF01406">
    <property type="entry name" value="tRNA-synt_1e"/>
    <property type="match status" value="1"/>
</dbReference>
<organism evidence="15 16">
    <name type="scientific">Chlamydia serpentis</name>
    <dbReference type="NCBI Taxonomy" id="1967782"/>
    <lineage>
        <taxon>Bacteria</taxon>
        <taxon>Pseudomonadati</taxon>
        <taxon>Chlamydiota</taxon>
        <taxon>Chlamydiia</taxon>
        <taxon>Chlamydiales</taxon>
        <taxon>Chlamydiaceae</taxon>
        <taxon>Chlamydia/Chlamydophila group</taxon>
        <taxon>Chlamydia</taxon>
    </lineage>
</organism>
<evidence type="ECO:0000256" key="4">
    <source>
        <dbReference type="ARBA" id="ARBA00022490"/>
    </source>
</evidence>
<dbReference type="GO" id="GO:0006423">
    <property type="term" value="P:cysteinyl-tRNA aminoacylation"/>
    <property type="evidence" value="ECO:0007669"/>
    <property type="project" value="UniProtKB-UniRule"/>
</dbReference>
<keyword evidence="6 13" id="KW-0479">Metal-binding</keyword>
<keyword evidence="5 13" id="KW-0436">Ligase</keyword>
<comment type="catalytic activity">
    <reaction evidence="12 13">
        <text>tRNA(Cys) + L-cysteine + ATP = L-cysteinyl-tRNA(Cys) + AMP + diphosphate</text>
        <dbReference type="Rhea" id="RHEA:17773"/>
        <dbReference type="Rhea" id="RHEA-COMP:9661"/>
        <dbReference type="Rhea" id="RHEA-COMP:9679"/>
        <dbReference type="ChEBI" id="CHEBI:30616"/>
        <dbReference type="ChEBI" id="CHEBI:33019"/>
        <dbReference type="ChEBI" id="CHEBI:35235"/>
        <dbReference type="ChEBI" id="CHEBI:78442"/>
        <dbReference type="ChEBI" id="CHEBI:78517"/>
        <dbReference type="ChEBI" id="CHEBI:456215"/>
        <dbReference type="EC" id="6.1.1.16"/>
    </reaction>
</comment>
<keyword evidence="9 13" id="KW-0067">ATP-binding</keyword>
<dbReference type="GO" id="GO:0005524">
    <property type="term" value="F:ATP binding"/>
    <property type="evidence" value="ECO:0007669"/>
    <property type="project" value="UniProtKB-UniRule"/>
</dbReference>
<evidence type="ECO:0000256" key="5">
    <source>
        <dbReference type="ARBA" id="ARBA00022598"/>
    </source>
</evidence>
<keyword evidence="10 13" id="KW-0648">Protein biosynthesis</keyword>
<dbReference type="GO" id="GO:0004817">
    <property type="term" value="F:cysteine-tRNA ligase activity"/>
    <property type="evidence" value="ECO:0007669"/>
    <property type="project" value="UniProtKB-UniRule"/>
</dbReference>
<evidence type="ECO:0000256" key="1">
    <source>
        <dbReference type="ARBA" id="ARBA00004496"/>
    </source>
</evidence>
<feature type="binding site" evidence="13">
    <location>
        <position position="34"/>
    </location>
    <ligand>
        <name>Zn(2+)</name>
        <dbReference type="ChEBI" id="CHEBI:29105"/>
    </ligand>
</feature>
<name>A0A2R8FC94_9CHLA</name>
<dbReference type="GO" id="GO:0005829">
    <property type="term" value="C:cytosol"/>
    <property type="evidence" value="ECO:0007669"/>
    <property type="project" value="TreeGrafter"/>
</dbReference>
<keyword evidence="11 13" id="KW-0030">Aminoacyl-tRNA synthetase</keyword>
<feature type="binding site" evidence="13">
    <location>
        <position position="219"/>
    </location>
    <ligand>
        <name>Zn(2+)</name>
        <dbReference type="ChEBI" id="CHEBI:29105"/>
    </ligand>
</feature>
<keyword evidence="16" id="KW-1185">Reference proteome</keyword>
<dbReference type="PANTHER" id="PTHR10890">
    <property type="entry name" value="CYSTEINYL-TRNA SYNTHETASE"/>
    <property type="match status" value="1"/>
</dbReference>
<dbReference type="InterPro" id="IPR056411">
    <property type="entry name" value="CysS_C"/>
</dbReference>
<evidence type="ECO:0000256" key="7">
    <source>
        <dbReference type="ARBA" id="ARBA00022741"/>
    </source>
</evidence>
<feature type="binding site" evidence="13">
    <location>
        <position position="248"/>
    </location>
    <ligand>
        <name>Zn(2+)</name>
        <dbReference type="ChEBI" id="CHEBI:29105"/>
    </ligand>
</feature>
<feature type="binding site" evidence="13">
    <location>
        <position position="279"/>
    </location>
    <ligand>
        <name>ATP</name>
        <dbReference type="ChEBI" id="CHEBI:30616"/>
    </ligand>
</feature>
<comment type="cofactor">
    <cofactor evidence="13">
        <name>Zn(2+)</name>
        <dbReference type="ChEBI" id="CHEBI:29105"/>
    </cofactor>
    <text evidence="13">Binds 1 zinc ion per subunit.</text>
</comment>
<dbReference type="PRINTS" id="PR00983">
    <property type="entry name" value="TRNASYNTHCYS"/>
</dbReference>
<dbReference type="NCBIfam" id="TIGR00435">
    <property type="entry name" value="cysS"/>
    <property type="match status" value="1"/>
</dbReference>
<evidence type="ECO:0000256" key="6">
    <source>
        <dbReference type="ARBA" id="ARBA00022723"/>
    </source>
</evidence>
<dbReference type="CDD" id="cd00672">
    <property type="entry name" value="CysRS_core"/>
    <property type="match status" value="1"/>
</dbReference>
<evidence type="ECO:0000256" key="12">
    <source>
        <dbReference type="ARBA" id="ARBA00047398"/>
    </source>
</evidence>
<evidence type="ECO:0000256" key="2">
    <source>
        <dbReference type="ARBA" id="ARBA00005594"/>
    </source>
</evidence>
<proteinExistence type="inferred from homology"/>
<evidence type="ECO:0000256" key="9">
    <source>
        <dbReference type="ARBA" id="ARBA00022840"/>
    </source>
</evidence>
<feature type="binding site" evidence="13">
    <location>
        <position position="244"/>
    </location>
    <ligand>
        <name>Zn(2+)</name>
        <dbReference type="ChEBI" id="CHEBI:29105"/>
    </ligand>
</feature>
<dbReference type="KEGG" id="csee:C10C_0903"/>
<evidence type="ECO:0000256" key="10">
    <source>
        <dbReference type="ARBA" id="ARBA00022917"/>
    </source>
</evidence>
<dbReference type="FunFam" id="3.40.50.620:FF:000130">
    <property type="entry name" value="Cysteine--tRNA ligase"/>
    <property type="match status" value="1"/>
</dbReference>
<dbReference type="SUPFAM" id="SSF47323">
    <property type="entry name" value="Anticodon-binding domain of a subclass of class I aminoacyl-tRNA synthetases"/>
    <property type="match status" value="1"/>
</dbReference>
<dbReference type="SMART" id="SM00840">
    <property type="entry name" value="DALR_2"/>
    <property type="match status" value="1"/>
</dbReference>
<dbReference type="HAMAP" id="MF_00041">
    <property type="entry name" value="Cys_tRNA_synth"/>
    <property type="match status" value="1"/>
</dbReference>
<protein>
    <recommendedName>
        <fullName evidence="13">Cysteine--tRNA ligase</fullName>
        <ecNumber evidence="13">6.1.1.16</ecNumber>
    </recommendedName>
    <alternativeName>
        <fullName evidence="13">Cysteinyl-tRNA synthetase</fullName>
        <shortName evidence="13">CysRS</shortName>
    </alternativeName>
</protein>